<gene>
    <name evidence="10" type="primary">lysS</name>
    <name evidence="12" type="ORF">JHL17_31635</name>
</gene>
<keyword evidence="4 10" id="KW-0436">Ligase</keyword>
<dbReference type="InterPro" id="IPR001412">
    <property type="entry name" value="aa-tRNA-synth_I_CS"/>
</dbReference>
<evidence type="ECO:0000256" key="7">
    <source>
        <dbReference type="ARBA" id="ARBA00022917"/>
    </source>
</evidence>
<dbReference type="InterPro" id="IPR002904">
    <property type="entry name" value="Lys-tRNA-ligase"/>
</dbReference>
<feature type="binding site" evidence="10">
    <location>
        <position position="293"/>
    </location>
    <ligand>
        <name>ATP</name>
        <dbReference type="ChEBI" id="CHEBI:30616"/>
    </ligand>
</feature>
<dbReference type="Pfam" id="PF19269">
    <property type="entry name" value="Anticodon_2"/>
    <property type="match status" value="1"/>
</dbReference>
<dbReference type="InterPro" id="IPR020751">
    <property type="entry name" value="aa-tRNA-synth_I_codon-bd_sub2"/>
</dbReference>
<organism evidence="12 13">
    <name type="scientific">Azospirillum endophyticum</name>
    <dbReference type="NCBI Taxonomy" id="2800326"/>
    <lineage>
        <taxon>Bacteria</taxon>
        <taxon>Pseudomonadati</taxon>
        <taxon>Pseudomonadota</taxon>
        <taxon>Alphaproteobacteria</taxon>
        <taxon>Rhodospirillales</taxon>
        <taxon>Azospirillaceae</taxon>
        <taxon>Azospirillum</taxon>
    </lineage>
</organism>
<dbReference type="SUPFAM" id="SSF48163">
    <property type="entry name" value="An anticodon-binding domain of class I aminoacyl-tRNA synthetases"/>
    <property type="match status" value="1"/>
</dbReference>
<dbReference type="PROSITE" id="PS00178">
    <property type="entry name" value="AA_TRNA_LIGASE_I"/>
    <property type="match status" value="1"/>
</dbReference>
<dbReference type="InterPro" id="IPR014729">
    <property type="entry name" value="Rossmann-like_a/b/a_fold"/>
</dbReference>
<keyword evidence="7 10" id="KW-0648">Protein biosynthesis</keyword>
<evidence type="ECO:0000256" key="8">
    <source>
        <dbReference type="ARBA" id="ARBA00023146"/>
    </source>
</evidence>
<feature type="domain" description="Aminoacyl-tRNA synthetase class I anticodon-binding" evidence="11">
    <location>
        <begin position="423"/>
        <end position="517"/>
    </location>
</feature>
<dbReference type="GO" id="GO:0004824">
    <property type="term" value="F:lysine-tRNA ligase activity"/>
    <property type="evidence" value="ECO:0007669"/>
    <property type="project" value="UniProtKB-EC"/>
</dbReference>
<protein>
    <recommendedName>
        <fullName evidence="10">Lysine--tRNA ligase</fullName>
        <ecNumber evidence="10">6.1.1.6</ecNumber>
    </recommendedName>
    <alternativeName>
        <fullName evidence="10">Lysyl-tRNA synthetase</fullName>
        <shortName evidence="10">LysRS</shortName>
    </alternativeName>
</protein>
<evidence type="ECO:0000256" key="6">
    <source>
        <dbReference type="ARBA" id="ARBA00022840"/>
    </source>
</evidence>
<dbReference type="Proteomes" id="UP000652760">
    <property type="component" value="Unassembled WGS sequence"/>
</dbReference>
<dbReference type="EC" id="6.1.1.6" evidence="10"/>
<evidence type="ECO:0000256" key="1">
    <source>
        <dbReference type="ARBA" id="ARBA00004496"/>
    </source>
</evidence>
<comment type="caution">
    <text evidence="12">The sequence shown here is derived from an EMBL/GenBank/DDBJ whole genome shotgun (WGS) entry which is preliminary data.</text>
</comment>
<evidence type="ECO:0000256" key="3">
    <source>
        <dbReference type="ARBA" id="ARBA00022490"/>
    </source>
</evidence>
<feature type="short sequence motif" description="'HIGH' region" evidence="10">
    <location>
        <begin position="44"/>
        <end position="52"/>
    </location>
</feature>
<evidence type="ECO:0000313" key="12">
    <source>
        <dbReference type="EMBL" id="MBK1841958.1"/>
    </source>
</evidence>
<dbReference type="SUPFAM" id="SSF52374">
    <property type="entry name" value="Nucleotidylyl transferase"/>
    <property type="match status" value="1"/>
</dbReference>
<dbReference type="NCBIfam" id="TIGR00467">
    <property type="entry name" value="lysS_arch"/>
    <property type="match status" value="1"/>
</dbReference>
<feature type="short sequence motif" description="'KMSKS' region" evidence="10">
    <location>
        <begin position="290"/>
        <end position="294"/>
    </location>
</feature>
<keyword evidence="13" id="KW-1185">Reference proteome</keyword>
<evidence type="ECO:0000256" key="2">
    <source>
        <dbReference type="ARBA" id="ARBA00005594"/>
    </source>
</evidence>
<dbReference type="Gene3D" id="3.40.50.620">
    <property type="entry name" value="HUPs"/>
    <property type="match status" value="2"/>
</dbReference>
<dbReference type="InterPro" id="IPR045462">
    <property type="entry name" value="aa-tRNA-synth_I_cd-bd"/>
</dbReference>
<dbReference type="PANTHER" id="PTHR37940">
    <property type="entry name" value="LYSINE--TRNA LIGASE"/>
    <property type="match status" value="1"/>
</dbReference>
<comment type="subcellular location">
    <subcellularLocation>
        <location evidence="1 10">Cytoplasm</location>
    </subcellularLocation>
</comment>
<keyword evidence="8 10" id="KW-0030">Aminoacyl-tRNA synthetase</keyword>
<keyword evidence="6 10" id="KW-0067">ATP-binding</keyword>
<dbReference type="PANTHER" id="PTHR37940:SF1">
    <property type="entry name" value="LYSINE--TRNA LIGASE"/>
    <property type="match status" value="1"/>
</dbReference>
<dbReference type="NCBIfam" id="NF001968">
    <property type="entry name" value="PRK00750.1-2"/>
    <property type="match status" value="1"/>
</dbReference>
<evidence type="ECO:0000259" key="11">
    <source>
        <dbReference type="Pfam" id="PF19269"/>
    </source>
</evidence>
<accession>A0ABS1FEU7</accession>
<evidence type="ECO:0000313" key="13">
    <source>
        <dbReference type="Proteomes" id="UP000652760"/>
    </source>
</evidence>
<sequence length="522" mass="58289">MTGERDLALQAKAWPFEEARKLVARFAKAPPAKGYVLFETGYGPSGLPHLGTFGEVARTSMVRHAFQTMSDLPTKLFCFSDDMDGLRKVPDNIPNKEMVAASLGKPLTQVPDPFGTHDSFGAHNNARLRAFLDSFGFEYEFQSSTDWYKSGRFDEALLGVLRHYDEVMAVMLPTLGAERQATYSPFLPVSPSTGRVLQVPMLERNVDAGTIVFEDEDGKKVELPVTGGHVKLQWKPDWGMRWFGLGVDYEMYGKDLIPSAELAGKICKILGGTPPEGFNYELFLDDKGQKISKSKGNGLTMEEWLAYAPQESLALYMFQKPKSAKRLYFDVIPRAVDEYLTFVDKVHGEEPAKKLENPAWHIHNGKPPAVRSDVSFNLLLNLAGAANAETKDSMWGFIRRYAPDATPENSPFLDSMVGYAVRYYQDQVKPTKRFRAPTDAERAALQDLLAKLDALPADSRADVIQNEVFEVGKAHGFTELRAWFQALYEVLLGQTTGPRMGSFIQLYGVDETKALIREKLAA</sequence>
<evidence type="ECO:0000256" key="5">
    <source>
        <dbReference type="ARBA" id="ARBA00022741"/>
    </source>
</evidence>
<dbReference type="Gene3D" id="1.10.10.350">
    <property type="match status" value="1"/>
</dbReference>
<evidence type="ECO:0000256" key="10">
    <source>
        <dbReference type="HAMAP-Rule" id="MF_00177"/>
    </source>
</evidence>
<reference evidence="13" key="1">
    <citation type="submission" date="2021-01" db="EMBL/GenBank/DDBJ databases">
        <title>Genome public.</title>
        <authorList>
            <person name="Liu C."/>
            <person name="Sun Q."/>
        </authorList>
    </citation>
    <scope>NUCLEOTIDE SEQUENCE [LARGE SCALE GENOMIC DNA]</scope>
    <source>
        <strain evidence="13">YIM B02556</strain>
    </source>
</reference>
<keyword evidence="3 10" id="KW-0963">Cytoplasm</keyword>
<dbReference type="Pfam" id="PF01921">
    <property type="entry name" value="tRNA-synt_1f"/>
    <property type="match status" value="1"/>
</dbReference>
<evidence type="ECO:0000256" key="9">
    <source>
        <dbReference type="ARBA" id="ARBA00048573"/>
    </source>
</evidence>
<proteinExistence type="inferred from homology"/>
<comment type="similarity">
    <text evidence="2 10">Belongs to the class-I aminoacyl-tRNA synthetase family.</text>
</comment>
<dbReference type="InterPro" id="IPR008925">
    <property type="entry name" value="aa_tRNA-synth_I_cd-bd_sf"/>
</dbReference>
<dbReference type="RefSeq" id="WP_200198638.1">
    <property type="nucleotide sequence ID" value="NZ_JAENHM010000077.1"/>
</dbReference>
<comment type="catalytic activity">
    <reaction evidence="9 10">
        <text>tRNA(Lys) + L-lysine + ATP = L-lysyl-tRNA(Lys) + AMP + diphosphate</text>
        <dbReference type="Rhea" id="RHEA:20792"/>
        <dbReference type="Rhea" id="RHEA-COMP:9696"/>
        <dbReference type="Rhea" id="RHEA-COMP:9697"/>
        <dbReference type="ChEBI" id="CHEBI:30616"/>
        <dbReference type="ChEBI" id="CHEBI:32551"/>
        <dbReference type="ChEBI" id="CHEBI:33019"/>
        <dbReference type="ChEBI" id="CHEBI:78442"/>
        <dbReference type="ChEBI" id="CHEBI:78529"/>
        <dbReference type="ChEBI" id="CHEBI:456215"/>
        <dbReference type="EC" id="6.1.1.6"/>
    </reaction>
</comment>
<keyword evidence="5 10" id="KW-0547">Nucleotide-binding</keyword>
<dbReference type="HAMAP" id="MF_00177">
    <property type="entry name" value="Lys_tRNA_synth_class1"/>
    <property type="match status" value="1"/>
</dbReference>
<name>A0ABS1FEU7_9PROT</name>
<dbReference type="EMBL" id="JAENHM010000077">
    <property type="protein sequence ID" value="MBK1841958.1"/>
    <property type="molecule type" value="Genomic_DNA"/>
</dbReference>
<evidence type="ECO:0000256" key="4">
    <source>
        <dbReference type="ARBA" id="ARBA00022598"/>
    </source>
</evidence>